<accession>A0A8S1RAE5</accession>
<dbReference type="GO" id="GO:0005509">
    <property type="term" value="F:calcium ion binding"/>
    <property type="evidence" value="ECO:0007669"/>
    <property type="project" value="InterPro"/>
</dbReference>
<evidence type="ECO:0000313" key="12">
    <source>
        <dbReference type="Proteomes" id="UP000692954"/>
    </source>
</evidence>
<dbReference type="PROSITE" id="PS00018">
    <property type="entry name" value="EF_HAND_1"/>
    <property type="match status" value="1"/>
</dbReference>
<keyword evidence="5" id="KW-0418">Kinase</keyword>
<dbReference type="InterPro" id="IPR050205">
    <property type="entry name" value="CDPK_Ser/Thr_kinases"/>
</dbReference>
<evidence type="ECO:0000256" key="4">
    <source>
        <dbReference type="ARBA" id="ARBA00022741"/>
    </source>
</evidence>
<evidence type="ECO:0000256" key="3">
    <source>
        <dbReference type="ARBA" id="ARBA00022679"/>
    </source>
</evidence>
<dbReference type="EMBL" id="CAJJDN010000150">
    <property type="protein sequence ID" value="CAD8124353.1"/>
    <property type="molecule type" value="Genomic_DNA"/>
</dbReference>
<keyword evidence="3" id="KW-0808">Transferase</keyword>
<protein>
    <submittedName>
        <fullName evidence="11">Uncharacterized protein</fullName>
    </submittedName>
</protein>
<evidence type="ECO:0000256" key="5">
    <source>
        <dbReference type="ARBA" id="ARBA00022777"/>
    </source>
</evidence>
<dbReference type="GO" id="GO:0004674">
    <property type="term" value="F:protein serine/threonine kinase activity"/>
    <property type="evidence" value="ECO:0007669"/>
    <property type="project" value="UniProtKB-KW"/>
</dbReference>
<feature type="compositionally biased region" description="Polar residues" evidence="8">
    <location>
        <begin position="22"/>
        <end position="59"/>
    </location>
</feature>
<dbReference type="GO" id="GO:0005524">
    <property type="term" value="F:ATP binding"/>
    <property type="evidence" value="ECO:0007669"/>
    <property type="project" value="UniProtKB-KW"/>
</dbReference>
<organism evidence="11 12">
    <name type="scientific">Paramecium sonneborni</name>
    <dbReference type="NCBI Taxonomy" id="65129"/>
    <lineage>
        <taxon>Eukaryota</taxon>
        <taxon>Sar</taxon>
        <taxon>Alveolata</taxon>
        <taxon>Ciliophora</taxon>
        <taxon>Intramacronucleata</taxon>
        <taxon>Oligohymenophorea</taxon>
        <taxon>Peniculida</taxon>
        <taxon>Parameciidae</taxon>
        <taxon>Paramecium</taxon>
    </lineage>
</organism>
<proteinExistence type="inferred from homology"/>
<dbReference type="PANTHER" id="PTHR24349">
    <property type="entry name" value="SERINE/THREONINE-PROTEIN KINASE"/>
    <property type="match status" value="1"/>
</dbReference>
<evidence type="ECO:0000259" key="9">
    <source>
        <dbReference type="PROSITE" id="PS50011"/>
    </source>
</evidence>
<keyword evidence="4" id="KW-0547">Nucleotide-binding</keyword>
<feature type="region of interest" description="Disordered" evidence="8">
    <location>
        <begin position="73"/>
        <end position="92"/>
    </location>
</feature>
<reference evidence="11" key="1">
    <citation type="submission" date="2021-01" db="EMBL/GenBank/DDBJ databases">
        <authorList>
            <consortium name="Genoscope - CEA"/>
            <person name="William W."/>
        </authorList>
    </citation>
    <scope>NUCLEOTIDE SEQUENCE</scope>
</reference>
<dbReference type="InterPro" id="IPR000719">
    <property type="entry name" value="Prot_kinase_dom"/>
</dbReference>
<evidence type="ECO:0000256" key="1">
    <source>
        <dbReference type="ARBA" id="ARBA00001946"/>
    </source>
</evidence>
<gene>
    <name evidence="11" type="ORF">PSON_ATCC_30995.1.T1500136</name>
</gene>
<keyword evidence="2" id="KW-0723">Serine/threonine-protein kinase</keyword>
<keyword evidence="12" id="KW-1185">Reference proteome</keyword>
<evidence type="ECO:0000259" key="10">
    <source>
        <dbReference type="PROSITE" id="PS50222"/>
    </source>
</evidence>
<comment type="caution">
    <text evidence="11">The sequence shown here is derived from an EMBL/GenBank/DDBJ whole genome shotgun (WGS) entry which is preliminary data.</text>
</comment>
<dbReference type="PROSITE" id="PS50011">
    <property type="entry name" value="PROTEIN_KINASE_DOM"/>
    <property type="match status" value="1"/>
</dbReference>
<dbReference type="Pfam" id="PF00069">
    <property type="entry name" value="Pkinase"/>
    <property type="match status" value="1"/>
</dbReference>
<comment type="cofactor">
    <cofactor evidence="1">
        <name>Mg(2+)</name>
        <dbReference type="ChEBI" id="CHEBI:18420"/>
    </cofactor>
</comment>
<dbReference type="InterPro" id="IPR002048">
    <property type="entry name" value="EF_hand_dom"/>
</dbReference>
<feature type="domain" description="EF-hand" evidence="10">
    <location>
        <begin position="397"/>
        <end position="432"/>
    </location>
</feature>
<name>A0A8S1RAE5_9CILI</name>
<evidence type="ECO:0000256" key="2">
    <source>
        <dbReference type="ARBA" id="ARBA00022527"/>
    </source>
</evidence>
<evidence type="ECO:0000256" key="8">
    <source>
        <dbReference type="SAM" id="MobiDB-lite"/>
    </source>
</evidence>
<feature type="domain" description="Protein kinase" evidence="9">
    <location>
        <begin position="64"/>
        <end position="354"/>
    </location>
</feature>
<sequence>MGVCTSHSQKQRKIKEEEKNDTIQQNKNSNNETLKANFDNANKLSKSPSSQFSHQTNQKQKIDMGMILKIGRRKRGSVQTEKKSQYSQEKSEYSNKIRQNKKTFKVNIALKQVPLQQCYEILSYRENNCYLRHLITKKLRIGTLYENNSQSKELVQQILELQLFHPRLQNIIEILEFDNQILIVKEHFEHIDLIQSQSDNQTEILKQIIEAIEYLHQKNIIHGYLNIRSFQKCASIDKIKLIDLEKVLLKPKHKVDEIQYFSPEACNKGNIYTKQRDCWAIGIIGLELFTKQHLFHGDSIEQIQEDICSNNEIIIKTIMHQIENVQFSELLQLLLNPQQKSRISLQKASAHICFQSKQVISKKRLSQIIKKVFELKKKTYVYQCLALFIIKNINIEFNEDRENQLFYEMDTSNDGKVSKNELMEFMKKNKYTEEEIVNLFIEIEKSNDGICFDYNEYITSLFETSTCLNEDQLQEAFSQLTYSNQGITLGKMISLFPHRENQLKLEFNQFQDKIITFPTLKQIMCN</sequence>
<dbReference type="InterPro" id="IPR018247">
    <property type="entry name" value="EF_Hand_1_Ca_BS"/>
</dbReference>
<dbReference type="Proteomes" id="UP000692954">
    <property type="component" value="Unassembled WGS sequence"/>
</dbReference>
<keyword evidence="6" id="KW-0067">ATP-binding</keyword>
<feature type="region of interest" description="Disordered" evidence="8">
    <location>
        <begin position="1"/>
        <end position="65"/>
    </location>
</feature>
<evidence type="ECO:0000256" key="7">
    <source>
        <dbReference type="ARBA" id="ARBA00024334"/>
    </source>
</evidence>
<dbReference type="SMART" id="SM00220">
    <property type="entry name" value="S_TKc"/>
    <property type="match status" value="1"/>
</dbReference>
<dbReference type="OrthoDB" id="303558at2759"/>
<feature type="compositionally biased region" description="Basic and acidic residues" evidence="8">
    <location>
        <begin position="80"/>
        <end position="92"/>
    </location>
</feature>
<evidence type="ECO:0000256" key="6">
    <source>
        <dbReference type="ARBA" id="ARBA00022840"/>
    </source>
</evidence>
<dbReference type="PROSITE" id="PS50222">
    <property type="entry name" value="EF_HAND_2"/>
    <property type="match status" value="1"/>
</dbReference>
<comment type="similarity">
    <text evidence="7">Belongs to the protein kinase superfamily. Ser/Thr protein kinase family. CDPK subfamily.</text>
</comment>
<evidence type="ECO:0000313" key="11">
    <source>
        <dbReference type="EMBL" id="CAD8124353.1"/>
    </source>
</evidence>
<dbReference type="AlphaFoldDB" id="A0A8S1RAE5"/>